<dbReference type="InParanoid" id="A0A0N7KJU3"/>
<organism evidence="2 3">
    <name type="scientific">Oryza sativa subsp. japonica</name>
    <name type="common">Rice</name>
    <dbReference type="NCBI Taxonomy" id="39947"/>
    <lineage>
        <taxon>Eukaryota</taxon>
        <taxon>Viridiplantae</taxon>
        <taxon>Streptophyta</taxon>
        <taxon>Embryophyta</taxon>
        <taxon>Tracheophyta</taxon>
        <taxon>Spermatophyta</taxon>
        <taxon>Magnoliopsida</taxon>
        <taxon>Liliopsida</taxon>
        <taxon>Poales</taxon>
        <taxon>Poaceae</taxon>
        <taxon>BOP clade</taxon>
        <taxon>Oryzoideae</taxon>
        <taxon>Oryzeae</taxon>
        <taxon>Oryzinae</taxon>
        <taxon>Oryza</taxon>
        <taxon>Oryza sativa</taxon>
    </lineage>
</organism>
<gene>
    <name evidence="2" type="ordered locus">Os04g0652450</name>
    <name evidence="2" type="ORF">OSNPB_040652450</name>
</gene>
<sequence length="256" mass="29235">MPREHKLKPRKALAISYSAYTEDRICAGVRINDYLLGVVDDGGHDGDEAHLGGEVDDAEQRLELLQRHDDRRAGHEPDKRRLRQEIDDEPQPEDAEGGLDEAGEEGGGEGELEEEQRLGGGAHRLPQHGPHYQRRDRHRPHRQVPRAPQHRVHHRRHKARIEADDRRQARQLRVANALQDRAGDGEAGDEVGFEEGEGVAGHPVEDREQVLHRHDPLGRQRLPLEPAERVVGEEGLLHPRLQLARRALRRRRRHLV</sequence>
<evidence type="ECO:0000313" key="2">
    <source>
        <dbReference type="EMBL" id="BAS91377.1"/>
    </source>
</evidence>
<feature type="region of interest" description="Disordered" evidence="1">
    <location>
        <begin position="65"/>
        <end position="167"/>
    </location>
</feature>
<dbReference type="EMBL" id="AP014960">
    <property type="protein sequence ID" value="BAS91377.1"/>
    <property type="molecule type" value="Genomic_DNA"/>
</dbReference>
<reference evidence="2 3" key="3">
    <citation type="journal article" date="2013" name="Rice">
        <title>Improvement of the Oryza sativa Nipponbare reference genome using next generation sequence and optical map data.</title>
        <authorList>
            <person name="Kawahara Y."/>
            <person name="de la Bastide M."/>
            <person name="Hamilton J.P."/>
            <person name="Kanamori H."/>
            <person name="McCombie W.R."/>
            <person name="Ouyang S."/>
            <person name="Schwartz D.C."/>
            <person name="Tanaka T."/>
            <person name="Wu J."/>
            <person name="Zhou S."/>
            <person name="Childs K.L."/>
            <person name="Davidson R.M."/>
            <person name="Lin H."/>
            <person name="Quesada-Ocampo L."/>
            <person name="Vaillancourt B."/>
            <person name="Sakai H."/>
            <person name="Lee S.S."/>
            <person name="Kim J."/>
            <person name="Numa H."/>
            <person name="Itoh T."/>
            <person name="Buell C.R."/>
            <person name="Matsumoto T."/>
        </authorList>
    </citation>
    <scope>NUCLEOTIDE SEQUENCE [LARGE SCALE GENOMIC DNA]</scope>
    <source>
        <strain evidence="3">cv. Nipponbare</strain>
    </source>
</reference>
<protein>
    <submittedName>
        <fullName evidence="2">Os04g0652450 protein</fullName>
    </submittedName>
</protein>
<dbReference type="AlphaFoldDB" id="A0A0N7KJU3"/>
<evidence type="ECO:0000256" key="1">
    <source>
        <dbReference type="SAM" id="MobiDB-lite"/>
    </source>
</evidence>
<reference evidence="2 3" key="2">
    <citation type="journal article" date="2013" name="Plant Cell Physiol.">
        <title>Rice Annotation Project Database (RAP-DB): an integrative and interactive database for rice genomics.</title>
        <authorList>
            <person name="Sakai H."/>
            <person name="Lee S.S."/>
            <person name="Tanaka T."/>
            <person name="Numa H."/>
            <person name="Kim J."/>
            <person name="Kawahara Y."/>
            <person name="Wakimoto H."/>
            <person name="Yang C.C."/>
            <person name="Iwamoto M."/>
            <person name="Abe T."/>
            <person name="Yamada Y."/>
            <person name="Muto A."/>
            <person name="Inokuchi H."/>
            <person name="Ikemura T."/>
            <person name="Matsumoto T."/>
            <person name="Sasaki T."/>
            <person name="Itoh T."/>
        </authorList>
    </citation>
    <scope>NUCLEOTIDE SEQUENCE [LARGE SCALE GENOMIC DNA]</scope>
    <source>
        <strain evidence="3">cv. Nipponbare</strain>
    </source>
</reference>
<name>A0A0N7KJU3_ORYSJ</name>
<dbReference type="Gramene" id="Os04t0652450-00">
    <property type="protein sequence ID" value="Os04t0652450-00"/>
    <property type="gene ID" value="Os04g0652450"/>
</dbReference>
<evidence type="ECO:0000313" key="3">
    <source>
        <dbReference type="Proteomes" id="UP000059680"/>
    </source>
</evidence>
<keyword evidence="3" id="KW-1185">Reference proteome</keyword>
<proteinExistence type="predicted"/>
<dbReference type="PaxDb" id="39947-A0A0N7KJU3"/>
<feature type="compositionally biased region" description="Basic residues" evidence="1">
    <location>
        <begin position="131"/>
        <end position="159"/>
    </location>
</feature>
<accession>A0A0N7KJU3</accession>
<feature type="compositionally biased region" description="Acidic residues" evidence="1">
    <location>
        <begin position="86"/>
        <end position="114"/>
    </location>
</feature>
<dbReference type="Proteomes" id="UP000059680">
    <property type="component" value="Chromosome 4"/>
</dbReference>
<feature type="compositionally biased region" description="Basic and acidic residues" evidence="1">
    <location>
        <begin position="65"/>
        <end position="85"/>
    </location>
</feature>
<reference evidence="3" key="1">
    <citation type="journal article" date="2005" name="Nature">
        <title>The map-based sequence of the rice genome.</title>
        <authorList>
            <consortium name="International rice genome sequencing project (IRGSP)"/>
            <person name="Matsumoto T."/>
            <person name="Wu J."/>
            <person name="Kanamori H."/>
            <person name="Katayose Y."/>
            <person name="Fujisawa M."/>
            <person name="Namiki N."/>
            <person name="Mizuno H."/>
            <person name="Yamamoto K."/>
            <person name="Antonio B.A."/>
            <person name="Baba T."/>
            <person name="Sakata K."/>
            <person name="Nagamura Y."/>
            <person name="Aoki H."/>
            <person name="Arikawa K."/>
            <person name="Arita K."/>
            <person name="Bito T."/>
            <person name="Chiden Y."/>
            <person name="Fujitsuka N."/>
            <person name="Fukunaka R."/>
            <person name="Hamada M."/>
            <person name="Harada C."/>
            <person name="Hayashi A."/>
            <person name="Hijishita S."/>
            <person name="Honda M."/>
            <person name="Hosokawa S."/>
            <person name="Ichikawa Y."/>
            <person name="Idonuma A."/>
            <person name="Iijima M."/>
            <person name="Ikeda M."/>
            <person name="Ikeno M."/>
            <person name="Ito K."/>
            <person name="Ito S."/>
            <person name="Ito T."/>
            <person name="Ito Y."/>
            <person name="Ito Y."/>
            <person name="Iwabuchi A."/>
            <person name="Kamiya K."/>
            <person name="Karasawa W."/>
            <person name="Kurita K."/>
            <person name="Katagiri S."/>
            <person name="Kikuta A."/>
            <person name="Kobayashi H."/>
            <person name="Kobayashi N."/>
            <person name="Machita K."/>
            <person name="Maehara T."/>
            <person name="Masukawa M."/>
            <person name="Mizubayashi T."/>
            <person name="Mukai Y."/>
            <person name="Nagasaki H."/>
            <person name="Nagata Y."/>
            <person name="Naito S."/>
            <person name="Nakashima M."/>
            <person name="Nakama Y."/>
            <person name="Nakamichi Y."/>
            <person name="Nakamura M."/>
            <person name="Meguro A."/>
            <person name="Negishi M."/>
            <person name="Ohta I."/>
            <person name="Ohta T."/>
            <person name="Okamoto M."/>
            <person name="Ono N."/>
            <person name="Saji S."/>
            <person name="Sakaguchi M."/>
            <person name="Sakai K."/>
            <person name="Shibata M."/>
            <person name="Shimokawa T."/>
            <person name="Song J."/>
            <person name="Takazaki Y."/>
            <person name="Terasawa K."/>
            <person name="Tsugane M."/>
            <person name="Tsuji K."/>
            <person name="Ueda S."/>
            <person name="Waki K."/>
            <person name="Yamagata H."/>
            <person name="Yamamoto M."/>
            <person name="Yamamoto S."/>
            <person name="Yamane H."/>
            <person name="Yoshiki S."/>
            <person name="Yoshihara R."/>
            <person name="Yukawa K."/>
            <person name="Zhong H."/>
            <person name="Yano M."/>
            <person name="Yuan Q."/>
            <person name="Ouyang S."/>
            <person name="Liu J."/>
            <person name="Jones K.M."/>
            <person name="Gansberger K."/>
            <person name="Moffat K."/>
            <person name="Hill J."/>
            <person name="Bera J."/>
            <person name="Fadrosh D."/>
            <person name="Jin S."/>
            <person name="Johri S."/>
            <person name="Kim M."/>
            <person name="Overton L."/>
            <person name="Reardon M."/>
            <person name="Tsitrin T."/>
            <person name="Vuong H."/>
            <person name="Weaver B."/>
            <person name="Ciecko A."/>
            <person name="Tallon L."/>
            <person name="Jackson J."/>
            <person name="Pai G."/>
            <person name="Aken S.V."/>
            <person name="Utterback T."/>
            <person name="Reidmuller S."/>
            <person name="Feldblyum T."/>
            <person name="Hsiao J."/>
            <person name="Zismann V."/>
            <person name="Iobst S."/>
            <person name="de Vazeille A.R."/>
            <person name="Buell C.R."/>
            <person name="Ying K."/>
            <person name="Li Y."/>
            <person name="Lu T."/>
            <person name="Huang Y."/>
            <person name="Zhao Q."/>
            <person name="Feng Q."/>
            <person name="Zhang L."/>
            <person name="Zhu J."/>
            <person name="Weng Q."/>
            <person name="Mu J."/>
            <person name="Lu Y."/>
            <person name="Fan D."/>
            <person name="Liu Y."/>
            <person name="Guan J."/>
            <person name="Zhang Y."/>
            <person name="Yu S."/>
            <person name="Liu X."/>
            <person name="Zhang Y."/>
            <person name="Hong G."/>
            <person name="Han B."/>
            <person name="Choisne N."/>
            <person name="Demange N."/>
            <person name="Orjeda G."/>
            <person name="Samain S."/>
            <person name="Cattolico L."/>
            <person name="Pelletier E."/>
            <person name="Couloux A."/>
            <person name="Segurens B."/>
            <person name="Wincker P."/>
            <person name="D'Hont A."/>
            <person name="Scarpelli C."/>
            <person name="Weissenbach J."/>
            <person name="Salanoubat M."/>
            <person name="Quetier F."/>
            <person name="Yu Y."/>
            <person name="Kim H.R."/>
            <person name="Rambo T."/>
            <person name="Currie J."/>
            <person name="Collura K."/>
            <person name="Luo M."/>
            <person name="Yang T."/>
            <person name="Ammiraju J.S.S."/>
            <person name="Engler F."/>
            <person name="Soderlund C."/>
            <person name="Wing R.A."/>
            <person name="Palmer L.E."/>
            <person name="de la Bastide M."/>
            <person name="Spiegel L."/>
            <person name="Nascimento L."/>
            <person name="Zutavern T."/>
            <person name="O'Shaughnessy A."/>
            <person name="Dike S."/>
            <person name="Dedhia N."/>
            <person name="Preston R."/>
            <person name="Balija V."/>
            <person name="McCombie W.R."/>
            <person name="Chow T."/>
            <person name="Chen H."/>
            <person name="Chung M."/>
            <person name="Chen C."/>
            <person name="Shaw J."/>
            <person name="Wu H."/>
            <person name="Hsiao K."/>
            <person name="Chao Y."/>
            <person name="Chu M."/>
            <person name="Cheng C."/>
            <person name="Hour A."/>
            <person name="Lee P."/>
            <person name="Lin S."/>
            <person name="Lin Y."/>
            <person name="Liou J."/>
            <person name="Liu S."/>
            <person name="Hsing Y."/>
            <person name="Raghuvanshi S."/>
            <person name="Mohanty A."/>
            <person name="Bharti A.K."/>
            <person name="Gaur A."/>
            <person name="Gupta V."/>
            <person name="Kumar D."/>
            <person name="Ravi V."/>
            <person name="Vij S."/>
            <person name="Kapur A."/>
            <person name="Khurana P."/>
            <person name="Khurana P."/>
            <person name="Khurana J.P."/>
            <person name="Tyagi A.K."/>
            <person name="Gaikwad K."/>
            <person name="Singh A."/>
            <person name="Dalal V."/>
            <person name="Srivastava S."/>
            <person name="Dixit A."/>
            <person name="Pal A.K."/>
            <person name="Ghazi I.A."/>
            <person name="Yadav M."/>
            <person name="Pandit A."/>
            <person name="Bhargava A."/>
            <person name="Sureshbabu K."/>
            <person name="Batra K."/>
            <person name="Sharma T.R."/>
            <person name="Mohapatra T."/>
            <person name="Singh N.K."/>
            <person name="Messing J."/>
            <person name="Nelson A.B."/>
            <person name="Fuks G."/>
            <person name="Kavchok S."/>
            <person name="Keizer G."/>
            <person name="Linton E."/>
            <person name="Llaca V."/>
            <person name="Song R."/>
            <person name="Tanyolac B."/>
            <person name="Young S."/>
            <person name="Ho-Il K."/>
            <person name="Hahn J.H."/>
            <person name="Sangsakoo G."/>
            <person name="Vanavichit A."/>
            <person name="de Mattos Luiz.A.T."/>
            <person name="Zimmer P.D."/>
            <person name="Malone G."/>
            <person name="Dellagostin O."/>
            <person name="de Oliveira A.C."/>
            <person name="Bevan M."/>
            <person name="Bancroft I."/>
            <person name="Minx P."/>
            <person name="Cordum H."/>
            <person name="Wilson R."/>
            <person name="Cheng Z."/>
            <person name="Jin W."/>
            <person name="Jiang J."/>
            <person name="Leong S.A."/>
            <person name="Iwama H."/>
            <person name="Gojobori T."/>
            <person name="Itoh T."/>
            <person name="Niimura Y."/>
            <person name="Fujii Y."/>
            <person name="Habara T."/>
            <person name="Sakai H."/>
            <person name="Sato Y."/>
            <person name="Wilson G."/>
            <person name="Kumar K."/>
            <person name="McCouch S."/>
            <person name="Juretic N."/>
            <person name="Hoen D."/>
            <person name="Wright S."/>
            <person name="Bruskiewich R."/>
            <person name="Bureau T."/>
            <person name="Miyao A."/>
            <person name="Hirochika H."/>
            <person name="Nishikawa T."/>
            <person name="Kadowaki K."/>
            <person name="Sugiura M."/>
            <person name="Burr B."/>
            <person name="Sasaki T."/>
        </authorList>
    </citation>
    <scope>NUCLEOTIDE SEQUENCE [LARGE SCALE GENOMIC DNA]</scope>
    <source>
        <strain evidence="3">cv. Nipponbare</strain>
    </source>
</reference>